<proteinExistence type="predicted"/>
<dbReference type="PROSITE" id="PS50943">
    <property type="entry name" value="HTH_CROC1"/>
    <property type="match status" value="1"/>
</dbReference>
<dbReference type="SUPFAM" id="SSF47413">
    <property type="entry name" value="lambda repressor-like DNA-binding domains"/>
    <property type="match status" value="1"/>
</dbReference>
<dbReference type="Proteomes" id="UP000183529">
    <property type="component" value="Unassembled WGS sequence"/>
</dbReference>
<dbReference type="GO" id="GO:0005829">
    <property type="term" value="C:cytosol"/>
    <property type="evidence" value="ECO:0007669"/>
    <property type="project" value="TreeGrafter"/>
</dbReference>
<dbReference type="Gene3D" id="1.10.260.40">
    <property type="entry name" value="lambda repressor-like DNA-binding domains"/>
    <property type="match status" value="1"/>
</dbReference>
<dbReference type="InterPro" id="IPR010982">
    <property type="entry name" value="Lambda_DNA-bd_dom_sf"/>
</dbReference>
<dbReference type="RefSeq" id="WP_074987123.1">
    <property type="nucleotide sequence ID" value="NZ_CADFGN010000018.1"/>
</dbReference>
<dbReference type="SMART" id="SM00530">
    <property type="entry name" value="HTH_XRE"/>
    <property type="match status" value="1"/>
</dbReference>
<dbReference type="Pfam" id="PF01381">
    <property type="entry name" value="HTH_3"/>
    <property type="match status" value="1"/>
</dbReference>
<name>A0AAQ1JXT1_9BURK</name>
<dbReference type="GO" id="GO:0003677">
    <property type="term" value="F:DNA binding"/>
    <property type="evidence" value="ECO:0007669"/>
    <property type="project" value="UniProtKB-KW"/>
</dbReference>
<keyword evidence="1" id="KW-0238">DNA-binding</keyword>
<dbReference type="InterPro" id="IPR001387">
    <property type="entry name" value="Cro/C1-type_HTH"/>
</dbReference>
<dbReference type="PANTHER" id="PTHR46797:SF1">
    <property type="entry name" value="METHYLPHOSPHONATE SYNTHASE"/>
    <property type="match status" value="1"/>
</dbReference>
<evidence type="ECO:0000313" key="3">
    <source>
        <dbReference type="EMBL" id="SEK13390.1"/>
    </source>
</evidence>
<gene>
    <name evidence="3" type="ORF">SAMN05216550_1244</name>
</gene>
<organism evidence="3 4">
    <name type="scientific">Paraburkholderia tropica</name>
    <dbReference type="NCBI Taxonomy" id="92647"/>
    <lineage>
        <taxon>Bacteria</taxon>
        <taxon>Pseudomonadati</taxon>
        <taxon>Pseudomonadota</taxon>
        <taxon>Betaproteobacteria</taxon>
        <taxon>Burkholderiales</taxon>
        <taxon>Burkholderiaceae</taxon>
        <taxon>Paraburkholderia</taxon>
    </lineage>
</organism>
<evidence type="ECO:0000259" key="2">
    <source>
        <dbReference type="PROSITE" id="PS50943"/>
    </source>
</evidence>
<evidence type="ECO:0000313" key="4">
    <source>
        <dbReference type="Proteomes" id="UP000183529"/>
    </source>
</evidence>
<dbReference type="InterPro" id="IPR050807">
    <property type="entry name" value="TransReg_Diox_bact_type"/>
</dbReference>
<feature type="domain" description="HTH cro/C1-type" evidence="2">
    <location>
        <begin position="19"/>
        <end position="73"/>
    </location>
</feature>
<dbReference type="EMBL" id="FNZM01000024">
    <property type="protein sequence ID" value="SEK13390.1"/>
    <property type="molecule type" value="Genomic_DNA"/>
</dbReference>
<dbReference type="GO" id="GO:0003700">
    <property type="term" value="F:DNA-binding transcription factor activity"/>
    <property type="evidence" value="ECO:0007669"/>
    <property type="project" value="TreeGrafter"/>
</dbReference>
<dbReference type="CDD" id="cd00093">
    <property type="entry name" value="HTH_XRE"/>
    <property type="match status" value="1"/>
</dbReference>
<evidence type="ECO:0000256" key="1">
    <source>
        <dbReference type="ARBA" id="ARBA00023125"/>
    </source>
</evidence>
<accession>A0AAQ1JXT1</accession>
<comment type="caution">
    <text evidence="3">The sequence shown here is derived from an EMBL/GenBank/DDBJ whole genome shotgun (WGS) entry which is preliminary data.</text>
</comment>
<sequence>MVDNAGARQKIGKRLGQRIAEQRKALGWTQDQLAEQVGVDTETVSRFERGVAVPSVLTLDKLANVLNTSVSSLLSEASPSPSDQALRISAWLDRLPSEDGVFVVAQIKALCDHLHQQRGNAPLKSKAKGKSSPK</sequence>
<reference evidence="3 4" key="1">
    <citation type="submission" date="2016-10" db="EMBL/GenBank/DDBJ databases">
        <authorList>
            <person name="Varghese N."/>
            <person name="Submissions S."/>
        </authorList>
    </citation>
    <scope>NUCLEOTIDE SEQUENCE [LARGE SCALE GENOMIC DNA]</scope>
    <source>
        <strain evidence="3 4">LMG 22274</strain>
    </source>
</reference>
<dbReference type="AlphaFoldDB" id="A0AAQ1JXT1"/>
<dbReference type="PANTHER" id="PTHR46797">
    <property type="entry name" value="HTH-TYPE TRANSCRIPTIONAL REGULATOR"/>
    <property type="match status" value="1"/>
</dbReference>
<protein>
    <submittedName>
        <fullName evidence="3">Helix-turn-helix</fullName>
    </submittedName>
</protein>